<proteinExistence type="predicted"/>
<name>A0A5Q0QIX3_9SPHI</name>
<dbReference type="GO" id="GO:0005737">
    <property type="term" value="C:cytoplasm"/>
    <property type="evidence" value="ECO:0007669"/>
    <property type="project" value="TreeGrafter"/>
</dbReference>
<organism evidence="2 3">
    <name type="scientific">Sphingobacterium zhuxiongii</name>
    <dbReference type="NCBI Taxonomy" id="2662364"/>
    <lineage>
        <taxon>Bacteria</taxon>
        <taxon>Pseudomonadati</taxon>
        <taxon>Bacteroidota</taxon>
        <taxon>Sphingobacteriia</taxon>
        <taxon>Sphingobacteriales</taxon>
        <taxon>Sphingobacteriaceae</taxon>
        <taxon>Sphingobacterium</taxon>
    </lineage>
</organism>
<keyword evidence="3" id="KW-1185">Reference proteome</keyword>
<dbReference type="PANTHER" id="PTHR48079">
    <property type="entry name" value="PROTEIN YEEZ"/>
    <property type="match status" value="1"/>
</dbReference>
<dbReference type="InterPro" id="IPR036291">
    <property type="entry name" value="NAD(P)-bd_dom_sf"/>
</dbReference>
<dbReference type="GO" id="GO:0004029">
    <property type="term" value="F:aldehyde dehydrogenase (NAD+) activity"/>
    <property type="evidence" value="ECO:0007669"/>
    <property type="project" value="TreeGrafter"/>
</dbReference>
<dbReference type="InterPro" id="IPR001509">
    <property type="entry name" value="Epimerase_deHydtase"/>
</dbReference>
<protein>
    <submittedName>
        <fullName evidence="2">NAD-dependent epimerase/dehydratase family protein</fullName>
    </submittedName>
</protein>
<dbReference type="KEGG" id="sphe:GFH32_16085"/>
<dbReference type="AlphaFoldDB" id="A0A5Q0QIX3"/>
<sequence length="324" mass="35915">MILVTGGTGFLGSTVLKHLIDGGESIIALKRATSIIPDHLKSSSLIQWVDADITDYFALEDIFPTIQQVYHCAAKISNHKEDAQEMFQTNIEGTKHIVNLSLLYQVRLVHVSSIAALGTNKLGLPVKETDKWEYNRKTSNYTQAKYDSEMEVWRGIVEGLNAVIVNPSIIMGVGPGENGSRSIFEVVKKGNKIYPLGSVGVVDVDDVAQIMIKLMNSNISGERFILNSENISNQALLTKISDYMQKPRPSIAASRMLLSMAWRLSKLASYINGKRPTLTKDAARAANKKLEYDNSKITKTLGITFKPLDTTLKEVIDTYYSKTI</sequence>
<dbReference type="Pfam" id="PF01370">
    <property type="entry name" value="Epimerase"/>
    <property type="match status" value="1"/>
</dbReference>
<dbReference type="InterPro" id="IPR051783">
    <property type="entry name" value="NAD(P)-dependent_oxidoreduct"/>
</dbReference>
<evidence type="ECO:0000313" key="2">
    <source>
        <dbReference type="EMBL" id="QGA28288.1"/>
    </source>
</evidence>
<dbReference type="Proteomes" id="UP000326921">
    <property type="component" value="Chromosome"/>
</dbReference>
<evidence type="ECO:0000259" key="1">
    <source>
        <dbReference type="Pfam" id="PF01370"/>
    </source>
</evidence>
<dbReference type="EMBL" id="CP045652">
    <property type="protein sequence ID" value="QGA28288.1"/>
    <property type="molecule type" value="Genomic_DNA"/>
</dbReference>
<dbReference type="PANTHER" id="PTHR48079:SF6">
    <property type="entry name" value="NAD(P)-BINDING DOMAIN-CONTAINING PROTEIN-RELATED"/>
    <property type="match status" value="1"/>
</dbReference>
<accession>A0A5Q0QIX3</accession>
<dbReference type="SUPFAM" id="SSF51735">
    <property type="entry name" value="NAD(P)-binding Rossmann-fold domains"/>
    <property type="match status" value="1"/>
</dbReference>
<reference evidence="2 3" key="1">
    <citation type="submission" date="2019-10" db="EMBL/GenBank/DDBJ databases">
        <authorList>
            <person name="Dong K."/>
        </authorList>
    </citation>
    <scope>NUCLEOTIDE SEQUENCE [LARGE SCALE GENOMIC DNA]</scope>
    <source>
        <strain evidence="3">dk4302</strain>
    </source>
</reference>
<evidence type="ECO:0000313" key="3">
    <source>
        <dbReference type="Proteomes" id="UP000326921"/>
    </source>
</evidence>
<feature type="domain" description="NAD-dependent epimerase/dehydratase" evidence="1">
    <location>
        <begin position="2"/>
        <end position="218"/>
    </location>
</feature>
<dbReference type="Gene3D" id="3.40.50.720">
    <property type="entry name" value="NAD(P)-binding Rossmann-like Domain"/>
    <property type="match status" value="1"/>
</dbReference>
<gene>
    <name evidence="2" type="ORF">GFH32_16085</name>
</gene>